<dbReference type="Proteomes" id="UP000288293">
    <property type="component" value="Unassembled WGS sequence"/>
</dbReference>
<protein>
    <submittedName>
        <fullName evidence="2">Cyanophycinase</fullName>
    </submittedName>
</protein>
<dbReference type="OrthoDB" id="9799980at2"/>
<keyword evidence="3" id="KW-1185">Reference proteome</keyword>
<evidence type="ECO:0000313" key="2">
    <source>
        <dbReference type="EMBL" id="RUO23909.1"/>
    </source>
</evidence>
<keyword evidence="1" id="KW-0732">Signal</keyword>
<proteinExistence type="predicted"/>
<dbReference type="PIRSF" id="PIRSF032067">
    <property type="entry name" value="Cyanophycinase"/>
    <property type="match status" value="1"/>
</dbReference>
<feature type="signal peptide" evidence="1">
    <location>
        <begin position="1"/>
        <end position="24"/>
    </location>
</feature>
<comment type="caution">
    <text evidence="2">The sequence shown here is derived from an EMBL/GenBank/DDBJ whole genome shotgun (WGS) entry which is preliminary data.</text>
</comment>
<organism evidence="2 3">
    <name type="scientific">Aliidiomarina minuta</name>
    <dbReference type="NCBI Taxonomy" id="880057"/>
    <lineage>
        <taxon>Bacteria</taxon>
        <taxon>Pseudomonadati</taxon>
        <taxon>Pseudomonadota</taxon>
        <taxon>Gammaproteobacteria</taxon>
        <taxon>Alteromonadales</taxon>
        <taxon>Idiomarinaceae</taxon>
        <taxon>Aliidiomarina</taxon>
    </lineage>
</organism>
<gene>
    <name evidence="2" type="ORF">CWE09_12215</name>
</gene>
<dbReference type="InterPro" id="IPR011811">
    <property type="entry name" value="Peptidase_S51_cyanophycinase"/>
</dbReference>
<dbReference type="InterPro" id="IPR029062">
    <property type="entry name" value="Class_I_gatase-like"/>
</dbReference>
<dbReference type="AlphaFoldDB" id="A0A432W3R0"/>
<evidence type="ECO:0000313" key="3">
    <source>
        <dbReference type="Proteomes" id="UP000288293"/>
    </source>
</evidence>
<sequence>MKNTGMQWVAVLSLLLGVSFTASADDDNEPNWNLMLMGNEPQICSSMNQDACSSKDWIQANDMRTARLFNLSDVRRKEAMRRAIWPRERDEIRDRLTLVLEEMADYFGYGVVPEYRFVDRLRSRAYLDLLSEITEAEYNRLLDSLEMPRLKGLNEEVNLAETKGSSANLLREFVAMAAANSGNEEPLILVVTASARDSFRDIELYQQAFAAAGAQVKWLPVDATLNRAQREGLCESLDSLRRSTTGNYDRARVYPNFHRQQQAFCTNKDAWKELVAEADALFINDGNQSLTRQTFFLRDDEPTELLVGIHAAMRAGELVVGGAGAGAVAMSSGTMVTSGNSREAMKGGSHARRPAAIGCEIDGTCPRGLGTDSLTYHAMGGLGLYPYGVIDTEVSERGRQARMLRLAADTATPLAMGIDRDTALFMNTDSGQFAVRGSGGVIMLESSQGNENMVAGNFHFLRHKSSGRISHSGVSDILLAEQSRYRPESTTTRFLGDTGVYDNLQRLCEGRPQVQLLQEDFSLLMQRTDDTEFKPTQGRCQVTNATIGVAWQPEEQR</sequence>
<dbReference type="PANTHER" id="PTHR36175">
    <property type="entry name" value="CYANOPHYCINASE"/>
    <property type="match status" value="1"/>
</dbReference>
<dbReference type="PANTHER" id="PTHR36175:SF1">
    <property type="entry name" value="CYANOPHYCINASE"/>
    <property type="match status" value="1"/>
</dbReference>
<reference evidence="2 3" key="1">
    <citation type="journal article" date="2011" name="Front. Microbiol.">
        <title>Genomic signatures of strain selection and enhancement in Bacillus atrophaeus var. globigii, a historical biowarfare simulant.</title>
        <authorList>
            <person name="Gibbons H.S."/>
            <person name="Broomall S.M."/>
            <person name="McNew L.A."/>
            <person name="Daligault H."/>
            <person name="Chapman C."/>
            <person name="Bruce D."/>
            <person name="Karavis M."/>
            <person name="Krepps M."/>
            <person name="McGregor P.A."/>
            <person name="Hong C."/>
            <person name="Park K.H."/>
            <person name="Akmal A."/>
            <person name="Feldman A."/>
            <person name="Lin J.S."/>
            <person name="Chang W.E."/>
            <person name="Higgs B.W."/>
            <person name="Demirev P."/>
            <person name="Lindquist J."/>
            <person name="Liem A."/>
            <person name="Fochler E."/>
            <person name="Read T.D."/>
            <person name="Tapia R."/>
            <person name="Johnson S."/>
            <person name="Bishop-Lilly K.A."/>
            <person name="Detter C."/>
            <person name="Han C."/>
            <person name="Sozhamannan S."/>
            <person name="Rosenzweig C.N."/>
            <person name="Skowronski E.W."/>
        </authorList>
    </citation>
    <scope>NUCLEOTIDE SEQUENCE [LARGE SCALE GENOMIC DNA]</scope>
    <source>
        <strain evidence="2 3">MLST1</strain>
    </source>
</reference>
<dbReference type="EMBL" id="PIPL01000003">
    <property type="protein sequence ID" value="RUO23909.1"/>
    <property type="molecule type" value="Genomic_DNA"/>
</dbReference>
<feature type="chain" id="PRO_5019114433" evidence="1">
    <location>
        <begin position="25"/>
        <end position="557"/>
    </location>
</feature>
<dbReference type="RefSeq" id="WP_126804330.1">
    <property type="nucleotide sequence ID" value="NZ_PIPL01000003.1"/>
</dbReference>
<name>A0A432W3R0_9GAMM</name>
<dbReference type="Gene3D" id="3.40.50.880">
    <property type="match status" value="1"/>
</dbReference>
<dbReference type="GO" id="GO:0016787">
    <property type="term" value="F:hydrolase activity"/>
    <property type="evidence" value="ECO:0007669"/>
    <property type="project" value="InterPro"/>
</dbReference>
<evidence type="ECO:0000256" key="1">
    <source>
        <dbReference type="SAM" id="SignalP"/>
    </source>
</evidence>
<accession>A0A432W3R0</accession>